<feature type="chain" id="PRO_5047538009" description="Secreted protein" evidence="3">
    <location>
        <begin position="21"/>
        <end position="189"/>
    </location>
</feature>
<evidence type="ECO:0000256" key="2">
    <source>
        <dbReference type="SAM" id="Phobius"/>
    </source>
</evidence>
<name>A0ABV5MIM9_9ACTN</name>
<keyword evidence="5" id="KW-1185">Reference proteome</keyword>
<evidence type="ECO:0008006" key="6">
    <source>
        <dbReference type="Google" id="ProtNLM"/>
    </source>
</evidence>
<evidence type="ECO:0000313" key="4">
    <source>
        <dbReference type="EMBL" id="MFB9448691.1"/>
    </source>
</evidence>
<feature type="region of interest" description="Disordered" evidence="1">
    <location>
        <begin position="137"/>
        <end position="158"/>
    </location>
</feature>
<feature type="signal peptide" evidence="3">
    <location>
        <begin position="1"/>
        <end position="20"/>
    </location>
</feature>
<evidence type="ECO:0000256" key="1">
    <source>
        <dbReference type="SAM" id="MobiDB-lite"/>
    </source>
</evidence>
<sequence length="189" mass="20543">MILRLLAATALGLIFVVGMAAVPVNAEDVPDPVSQCERATFVASRHKLTVNADVIRIAQTLCDTHPNDATPSLRHFGETYFPRPGRPCEVEDQYAICVADWIEAVQFFQNRPTACFEQFKRNNKAGKHEVTCPAVDAITPSSTGSQPRSVTSGDDNSDTPWRAIGMVGVIGLVILLAKFNKGDSPYQPS</sequence>
<organism evidence="4 5">
    <name type="scientific">Dactylosporangium vinaceum</name>
    <dbReference type="NCBI Taxonomy" id="53362"/>
    <lineage>
        <taxon>Bacteria</taxon>
        <taxon>Bacillati</taxon>
        <taxon>Actinomycetota</taxon>
        <taxon>Actinomycetes</taxon>
        <taxon>Micromonosporales</taxon>
        <taxon>Micromonosporaceae</taxon>
        <taxon>Dactylosporangium</taxon>
    </lineage>
</organism>
<feature type="compositionally biased region" description="Polar residues" evidence="1">
    <location>
        <begin position="139"/>
        <end position="154"/>
    </location>
</feature>
<keyword evidence="3" id="KW-0732">Signal</keyword>
<keyword evidence="2" id="KW-0812">Transmembrane</keyword>
<comment type="caution">
    <text evidence="4">The sequence shown here is derived from an EMBL/GenBank/DDBJ whole genome shotgun (WGS) entry which is preliminary data.</text>
</comment>
<feature type="transmembrane region" description="Helical" evidence="2">
    <location>
        <begin position="161"/>
        <end position="179"/>
    </location>
</feature>
<proteinExistence type="predicted"/>
<accession>A0ABV5MIM9</accession>
<dbReference type="Proteomes" id="UP001589608">
    <property type="component" value="Unassembled WGS sequence"/>
</dbReference>
<evidence type="ECO:0000256" key="3">
    <source>
        <dbReference type="SAM" id="SignalP"/>
    </source>
</evidence>
<dbReference type="EMBL" id="JBHMCA010000059">
    <property type="protein sequence ID" value="MFB9448691.1"/>
    <property type="molecule type" value="Genomic_DNA"/>
</dbReference>
<gene>
    <name evidence="4" type="ORF">ACFFTR_36870</name>
</gene>
<keyword evidence="2" id="KW-1133">Transmembrane helix</keyword>
<protein>
    <recommendedName>
        <fullName evidence="6">Secreted protein</fullName>
    </recommendedName>
</protein>
<reference evidence="4 5" key="1">
    <citation type="submission" date="2024-09" db="EMBL/GenBank/DDBJ databases">
        <authorList>
            <person name="Sun Q."/>
            <person name="Mori K."/>
        </authorList>
    </citation>
    <scope>NUCLEOTIDE SEQUENCE [LARGE SCALE GENOMIC DNA]</scope>
    <source>
        <strain evidence="4 5">JCM 3307</strain>
    </source>
</reference>
<dbReference type="RefSeq" id="WP_223097360.1">
    <property type="nucleotide sequence ID" value="NZ_CP061913.1"/>
</dbReference>
<evidence type="ECO:0000313" key="5">
    <source>
        <dbReference type="Proteomes" id="UP001589608"/>
    </source>
</evidence>
<keyword evidence="2" id="KW-0472">Membrane</keyword>